<evidence type="ECO:0000313" key="2">
    <source>
        <dbReference type="EMBL" id="SCZ49241.1"/>
    </source>
</evidence>
<dbReference type="OrthoDB" id="7875801at2"/>
<keyword evidence="1" id="KW-0812">Transmembrane</keyword>
<dbReference type="EMBL" id="FMWG01000001">
    <property type="protein sequence ID" value="SCZ49241.1"/>
    <property type="molecule type" value="Genomic_DNA"/>
</dbReference>
<keyword evidence="1" id="KW-1133">Transmembrane helix</keyword>
<sequence length="73" mass="7526">MDPDLSLIVGLGLGVLSVPALLSSISDARAPRGGGVALMLAVALIVYAMLEKPGGYTLDDLPNVLSTVTNRYL</sequence>
<reference evidence="2 3" key="1">
    <citation type="submission" date="2016-10" db="EMBL/GenBank/DDBJ databases">
        <authorList>
            <person name="de Groot N.N."/>
        </authorList>
    </citation>
    <scope>NUCLEOTIDE SEQUENCE [LARGE SCALE GENOMIC DNA]</scope>
    <source>
        <strain evidence="2 3">U95</strain>
    </source>
</reference>
<evidence type="ECO:0008006" key="4">
    <source>
        <dbReference type="Google" id="ProtNLM"/>
    </source>
</evidence>
<gene>
    <name evidence="2" type="ORF">SAMN04488118_10123</name>
</gene>
<name>A0A1G5PJ65_9RHOB</name>
<evidence type="ECO:0000256" key="1">
    <source>
        <dbReference type="SAM" id="Phobius"/>
    </source>
</evidence>
<evidence type="ECO:0000313" key="3">
    <source>
        <dbReference type="Proteomes" id="UP000198767"/>
    </source>
</evidence>
<protein>
    <recommendedName>
        <fullName evidence="4">50S ribosomal protein L35</fullName>
    </recommendedName>
</protein>
<dbReference type="RefSeq" id="WP_090214465.1">
    <property type="nucleotide sequence ID" value="NZ_CANLDO010000020.1"/>
</dbReference>
<keyword evidence="1" id="KW-0472">Membrane</keyword>
<dbReference type="STRING" id="1156985.SAMN04488118_10123"/>
<organism evidence="2 3">
    <name type="scientific">Epibacterium ulvae</name>
    <dbReference type="NCBI Taxonomy" id="1156985"/>
    <lineage>
        <taxon>Bacteria</taxon>
        <taxon>Pseudomonadati</taxon>
        <taxon>Pseudomonadota</taxon>
        <taxon>Alphaproteobacteria</taxon>
        <taxon>Rhodobacterales</taxon>
        <taxon>Roseobacteraceae</taxon>
        <taxon>Epibacterium</taxon>
    </lineage>
</organism>
<keyword evidence="3" id="KW-1185">Reference proteome</keyword>
<accession>A0A1G5PJ65</accession>
<proteinExistence type="predicted"/>
<dbReference type="Proteomes" id="UP000198767">
    <property type="component" value="Unassembled WGS sequence"/>
</dbReference>
<dbReference type="AlphaFoldDB" id="A0A1G5PJ65"/>
<feature type="transmembrane region" description="Helical" evidence="1">
    <location>
        <begin position="34"/>
        <end position="50"/>
    </location>
</feature>